<proteinExistence type="predicted"/>
<name>A0A8R1Z4A1_PRIPA</name>
<reference evidence="2" key="2">
    <citation type="submission" date="2022-06" db="UniProtKB">
        <authorList>
            <consortium name="EnsemblMetazoa"/>
        </authorList>
    </citation>
    <scope>IDENTIFICATION</scope>
    <source>
        <strain evidence="2">PS312</strain>
    </source>
</reference>
<dbReference type="Pfam" id="PF10321">
    <property type="entry name" value="7TM_GPCR_Srt"/>
    <property type="match status" value="1"/>
</dbReference>
<feature type="transmembrane region" description="Helical" evidence="1">
    <location>
        <begin position="275"/>
        <end position="292"/>
    </location>
</feature>
<dbReference type="PANTHER" id="PTHR23021">
    <property type="entry name" value="SERPENTINE RECEPTOR, CLASS T"/>
    <property type="match status" value="1"/>
</dbReference>
<evidence type="ECO:0000313" key="2">
    <source>
        <dbReference type="EnsemblMetazoa" id="PPA40541.1"/>
    </source>
</evidence>
<sequence>MTTINSFMPLWTVLNRPEYNCRFLFENHSAIHAPGEWWNENRGMRQSTFGWWSVIFAAMCEVFYVPCLMAIYIEAKKHSCYRIMLWLAIIDMLALSSMSFLFEPSNHRDNFKVTGIALINGEVFCSNPVLHLINGSFAMGTWCGASAGCLLLVTNRLCEILGYKFFTLQKTNLFLFFVLCYTLFFALFTPPCLTDSFRLGMYFDPVIDPNSTIKYVNYFHNTNNLLIVGITAFLYLLLCVVLVVKQDNSEIFINRARKRIVNVYIKTNIYSYKPLSYAYSMLLLLLSHYVYLNFFPKAPFLIELAHVAWQLCHGESQCAPPFIYLILNKTVRKQCRNMLRRQPKKKDTLTTLSTTI</sequence>
<feature type="transmembrane region" description="Helical" evidence="1">
    <location>
        <begin position="83"/>
        <end position="102"/>
    </location>
</feature>
<feature type="transmembrane region" description="Helical" evidence="1">
    <location>
        <begin position="49"/>
        <end position="71"/>
    </location>
</feature>
<accession>A0A8R1Z4A1</accession>
<reference evidence="3" key="1">
    <citation type="journal article" date="2008" name="Nat. Genet.">
        <title>The Pristionchus pacificus genome provides a unique perspective on nematode lifestyle and parasitism.</title>
        <authorList>
            <person name="Dieterich C."/>
            <person name="Clifton S.W."/>
            <person name="Schuster L.N."/>
            <person name="Chinwalla A."/>
            <person name="Delehaunty K."/>
            <person name="Dinkelacker I."/>
            <person name="Fulton L."/>
            <person name="Fulton R."/>
            <person name="Godfrey J."/>
            <person name="Minx P."/>
            <person name="Mitreva M."/>
            <person name="Roeseler W."/>
            <person name="Tian H."/>
            <person name="Witte H."/>
            <person name="Yang S.P."/>
            <person name="Wilson R.K."/>
            <person name="Sommer R.J."/>
        </authorList>
    </citation>
    <scope>NUCLEOTIDE SEQUENCE [LARGE SCALE GENOMIC DNA]</scope>
    <source>
        <strain evidence="3">PS312</strain>
    </source>
</reference>
<keyword evidence="1" id="KW-0812">Transmembrane</keyword>
<protein>
    <recommendedName>
        <fullName evidence="4">G protein-coupled receptor</fullName>
    </recommendedName>
</protein>
<organism evidence="2 3">
    <name type="scientific">Pristionchus pacificus</name>
    <name type="common">Parasitic nematode worm</name>
    <dbReference type="NCBI Taxonomy" id="54126"/>
    <lineage>
        <taxon>Eukaryota</taxon>
        <taxon>Metazoa</taxon>
        <taxon>Ecdysozoa</taxon>
        <taxon>Nematoda</taxon>
        <taxon>Chromadorea</taxon>
        <taxon>Rhabditida</taxon>
        <taxon>Rhabditina</taxon>
        <taxon>Diplogasteromorpha</taxon>
        <taxon>Diplogasteroidea</taxon>
        <taxon>Neodiplogasteridae</taxon>
        <taxon>Pristionchus</taxon>
    </lineage>
</organism>
<evidence type="ECO:0008006" key="4">
    <source>
        <dbReference type="Google" id="ProtNLM"/>
    </source>
</evidence>
<dbReference type="Proteomes" id="UP000005239">
    <property type="component" value="Unassembled WGS sequence"/>
</dbReference>
<dbReference type="PANTHER" id="PTHR23021:SF11">
    <property type="entry name" value="SERPENTINE RECEPTOR, CLASS T"/>
    <property type="match status" value="1"/>
</dbReference>
<dbReference type="AlphaFoldDB" id="A0A8R1Z4A1"/>
<evidence type="ECO:0000256" key="1">
    <source>
        <dbReference type="SAM" id="Phobius"/>
    </source>
</evidence>
<feature type="transmembrane region" description="Helical" evidence="1">
    <location>
        <begin position="225"/>
        <end position="244"/>
    </location>
</feature>
<dbReference type="InterPro" id="IPR019425">
    <property type="entry name" value="7TM_GPCR_serpentine_rcpt_Srt"/>
</dbReference>
<keyword evidence="1" id="KW-0472">Membrane</keyword>
<keyword evidence="3" id="KW-1185">Reference proteome</keyword>
<keyword evidence="1" id="KW-1133">Transmembrane helix</keyword>
<gene>
    <name evidence="2" type="primary">WBGene00278910</name>
</gene>
<evidence type="ECO:0000313" key="3">
    <source>
        <dbReference type="Proteomes" id="UP000005239"/>
    </source>
</evidence>
<dbReference type="SUPFAM" id="SSF81321">
    <property type="entry name" value="Family A G protein-coupled receptor-like"/>
    <property type="match status" value="1"/>
</dbReference>
<dbReference type="EnsemblMetazoa" id="PPA40541.1">
    <property type="protein sequence ID" value="PPA40541.1"/>
    <property type="gene ID" value="WBGene00278910"/>
</dbReference>
<feature type="transmembrane region" description="Helical" evidence="1">
    <location>
        <begin position="173"/>
        <end position="191"/>
    </location>
</feature>